<comment type="subunit">
    <text evidence="2">Interacts with microtubules.</text>
</comment>
<dbReference type="AlphaFoldDB" id="A0AAV4BMT0"/>
<dbReference type="GO" id="GO:0097431">
    <property type="term" value="C:mitotic spindle pole"/>
    <property type="evidence" value="ECO:0007669"/>
    <property type="project" value="TreeGrafter"/>
</dbReference>
<dbReference type="GO" id="GO:0005876">
    <property type="term" value="C:spindle microtubule"/>
    <property type="evidence" value="ECO:0007669"/>
    <property type="project" value="TreeGrafter"/>
</dbReference>
<gene>
    <name evidence="9" type="ORF">PoB_004721700</name>
</gene>
<accession>A0AAV4BMT0</accession>
<dbReference type="GO" id="GO:0008017">
    <property type="term" value="F:microtubule binding"/>
    <property type="evidence" value="ECO:0007669"/>
    <property type="project" value="TreeGrafter"/>
</dbReference>
<proteinExistence type="predicted"/>
<evidence type="ECO:0000256" key="7">
    <source>
        <dbReference type="ARBA" id="ARBA00039966"/>
    </source>
</evidence>
<evidence type="ECO:0000256" key="8">
    <source>
        <dbReference type="ARBA" id="ARBA00041958"/>
    </source>
</evidence>
<evidence type="ECO:0000256" key="2">
    <source>
        <dbReference type="ARBA" id="ARBA00011375"/>
    </source>
</evidence>
<evidence type="ECO:0000256" key="5">
    <source>
        <dbReference type="ARBA" id="ARBA00022803"/>
    </source>
</evidence>
<dbReference type="PANTHER" id="PTHR16056">
    <property type="entry name" value="REGULATOR OF MICROTUBULE DYNAMICS PROTEIN"/>
    <property type="match status" value="1"/>
</dbReference>
<evidence type="ECO:0000313" key="9">
    <source>
        <dbReference type="EMBL" id="GFO20712.1"/>
    </source>
</evidence>
<keyword evidence="6" id="KW-0206">Cytoskeleton</keyword>
<dbReference type="Pfam" id="PF21033">
    <property type="entry name" value="RMD1-3"/>
    <property type="match status" value="1"/>
</dbReference>
<evidence type="ECO:0000313" key="10">
    <source>
        <dbReference type="Proteomes" id="UP000735302"/>
    </source>
</evidence>
<dbReference type="Proteomes" id="UP000735302">
    <property type="component" value="Unassembled WGS sequence"/>
</dbReference>
<dbReference type="InterPro" id="IPR011990">
    <property type="entry name" value="TPR-like_helical_dom_sf"/>
</dbReference>
<dbReference type="SUPFAM" id="SSF48452">
    <property type="entry name" value="TPR-like"/>
    <property type="match status" value="1"/>
</dbReference>
<keyword evidence="3" id="KW-0963">Cytoplasm</keyword>
<keyword evidence="5" id="KW-0802">TPR repeat</keyword>
<dbReference type="EMBL" id="BLXT01005191">
    <property type="protein sequence ID" value="GFO20712.1"/>
    <property type="molecule type" value="Genomic_DNA"/>
</dbReference>
<dbReference type="PANTHER" id="PTHR16056:SF16">
    <property type="entry name" value="REGULATOR OF MICROTUBULE DYNAMICS PROTEIN 1"/>
    <property type="match status" value="1"/>
</dbReference>
<evidence type="ECO:0000256" key="3">
    <source>
        <dbReference type="ARBA" id="ARBA00022490"/>
    </source>
</evidence>
<dbReference type="GO" id="GO:0005739">
    <property type="term" value="C:mitochondrion"/>
    <property type="evidence" value="ECO:0007669"/>
    <property type="project" value="TreeGrafter"/>
</dbReference>
<sequence length="290" mass="33654">MAVDSRRAFVNLVRVFRFASRSLKYPVTRSKIPFSRTETLKTYLKLPLTVLLPVMAAAGVTSPELQKIIDECEELYEKKDFLTMYDLLIPHKESNDANILWRLARAATEKGKLVDKEEKKSLTYEAWDYITKALELDDKNFACHKWYGILLDKTAEYEGTQKRISNAFKVKEHFMKALELNPKDATTMYCLGYWCFLFADMPWYQRKIASVIFATPPTSTYEEALGYFKQAEETDPGFYNMNNKMLGLTYLRLKDKELAKTYFLKAINYPAKSEDDKQAVKEAADHLKSL</sequence>
<name>A0AAV4BMT0_9GAST</name>
<evidence type="ECO:0000256" key="4">
    <source>
        <dbReference type="ARBA" id="ARBA00022737"/>
    </source>
</evidence>
<comment type="caution">
    <text evidence="9">The sequence shown here is derived from an EMBL/GenBank/DDBJ whole genome shotgun (WGS) entry which is preliminary data.</text>
</comment>
<reference evidence="9 10" key="1">
    <citation type="journal article" date="2021" name="Elife">
        <title>Chloroplast acquisition without the gene transfer in kleptoplastic sea slugs, Plakobranchus ocellatus.</title>
        <authorList>
            <person name="Maeda T."/>
            <person name="Takahashi S."/>
            <person name="Yoshida T."/>
            <person name="Shimamura S."/>
            <person name="Takaki Y."/>
            <person name="Nagai Y."/>
            <person name="Toyoda A."/>
            <person name="Suzuki Y."/>
            <person name="Arimoto A."/>
            <person name="Ishii H."/>
            <person name="Satoh N."/>
            <person name="Nishiyama T."/>
            <person name="Hasebe M."/>
            <person name="Maruyama T."/>
            <person name="Minagawa J."/>
            <person name="Obokata J."/>
            <person name="Shigenobu S."/>
        </authorList>
    </citation>
    <scope>NUCLEOTIDE SEQUENCE [LARGE SCALE GENOMIC DNA]</scope>
</reference>
<organism evidence="9 10">
    <name type="scientific">Plakobranchus ocellatus</name>
    <dbReference type="NCBI Taxonomy" id="259542"/>
    <lineage>
        <taxon>Eukaryota</taxon>
        <taxon>Metazoa</taxon>
        <taxon>Spiralia</taxon>
        <taxon>Lophotrochozoa</taxon>
        <taxon>Mollusca</taxon>
        <taxon>Gastropoda</taxon>
        <taxon>Heterobranchia</taxon>
        <taxon>Euthyneura</taxon>
        <taxon>Panpulmonata</taxon>
        <taxon>Sacoglossa</taxon>
        <taxon>Placobranchoidea</taxon>
        <taxon>Plakobranchidae</taxon>
        <taxon>Plakobranchus</taxon>
    </lineage>
</organism>
<comment type="subcellular location">
    <subcellularLocation>
        <location evidence="1">Cytoplasm</location>
        <location evidence="1">Cytoskeleton</location>
    </subcellularLocation>
</comment>
<dbReference type="InterPro" id="IPR049039">
    <property type="entry name" value="RMD1-3_a_helical_rpt"/>
</dbReference>
<evidence type="ECO:0000256" key="1">
    <source>
        <dbReference type="ARBA" id="ARBA00004245"/>
    </source>
</evidence>
<dbReference type="Gene3D" id="1.25.40.10">
    <property type="entry name" value="Tetratricopeptide repeat domain"/>
    <property type="match status" value="1"/>
</dbReference>
<keyword evidence="10" id="KW-1185">Reference proteome</keyword>
<keyword evidence="4" id="KW-0677">Repeat</keyword>
<protein>
    <recommendedName>
        <fullName evidence="7">Regulator of microtubule dynamics protein 1</fullName>
    </recommendedName>
    <alternativeName>
        <fullName evidence="8">Protein FAM82B</fullName>
    </alternativeName>
</protein>
<evidence type="ECO:0000256" key="6">
    <source>
        <dbReference type="ARBA" id="ARBA00023212"/>
    </source>
</evidence>